<gene>
    <name evidence="4" type="ORF">B0H99_10283</name>
</gene>
<dbReference type="EMBL" id="PYAT01000002">
    <property type="protein sequence ID" value="PSL41400.1"/>
    <property type="molecule type" value="Genomic_DNA"/>
</dbReference>
<dbReference type="OrthoDB" id="9811615at2"/>
<dbReference type="AlphaFoldDB" id="A0A2P8H5C6"/>
<proteinExistence type="inferred from homology"/>
<dbReference type="PROSITE" id="PS01031">
    <property type="entry name" value="SHSP"/>
    <property type="match status" value="1"/>
</dbReference>
<dbReference type="Proteomes" id="UP000242682">
    <property type="component" value="Unassembled WGS sequence"/>
</dbReference>
<dbReference type="PANTHER" id="PTHR11527">
    <property type="entry name" value="HEAT-SHOCK PROTEIN 20 FAMILY MEMBER"/>
    <property type="match status" value="1"/>
</dbReference>
<dbReference type="Pfam" id="PF00011">
    <property type="entry name" value="HSP20"/>
    <property type="match status" value="1"/>
</dbReference>
<comment type="similarity">
    <text evidence="1 2">Belongs to the small heat shock protein (HSP20) family.</text>
</comment>
<dbReference type="InterPro" id="IPR031107">
    <property type="entry name" value="Small_HSP"/>
</dbReference>
<dbReference type="SUPFAM" id="SSF49764">
    <property type="entry name" value="HSP20-like chaperones"/>
    <property type="match status" value="1"/>
</dbReference>
<reference evidence="4 5" key="1">
    <citation type="submission" date="2018-03" db="EMBL/GenBank/DDBJ databases">
        <title>Genomic Encyclopedia of Type Strains, Phase III (KMG-III): the genomes of soil and plant-associated and newly described type strains.</title>
        <authorList>
            <person name="Whitman W."/>
        </authorList>
    </citation>
    <scope>NUCLEOTIDE SEQUENCE [LARGE SCALE GENOMIC DNA]</scope>
    <source>
        <strain evidence="4 5">CGMCC 1.12259</strain>
    </source>
</reference>
<dbReference type="InterPro" id="IPR008978">
    <property type="entry name" value="HSP20-like_chaperone"/>
</dbReference>
<keyword evidence="5" id="KW-1185">Reference proteome</keyword>
<protein>
    <submittedName>
        <fullName evidence="4">HSP20 family protein</fullName>
    </submittedName>
</protein>
<accession>A0A2P8H5C6</accession>
<organism evidence="4 5">
    <name type="scientific">Planomicrobium soli</name>
    <dbReference type="NCBI Taxonomy" id="1176648"/>
    <lineage>
        <taxon>Bacteria</taxon>
        <taxon>Bacillati</taxon>
        <taxon>Bacillota</taxon>
        <taxon>Bacilli</taxon>
        <taxon>Bacillales</taxon>
        <taxon>Caryophanaceae</taxon>
        <taxon>Planomicrobium</taxon>
    </lineage>
</organism>
<name>A0A2P8H5C6_9BACL</name>
<sequence length="144" mass="17160">MSTLFPRRRTELFPSLLGSGLETDFFNKFFGETHFPQVDIKEKENHYEFMVDLPGFTKEDIDVEYKDGYLEIRGKKEMKKEAEEQDGRFIRKERSYGSFKRSFYIGEIEQENISGSFKEGVLMLQVPRPKEEEKQEKSHRIMIE</sequence>
<dbReference type="Gene3D" id="2.60.40.790">
    <property type="match status" value="1"/>
</dbReference>
<evidence type="ECO:0000256" key="1">
    <source>
        <dbReference type="PROSITE-ProRule" id="PRU00285"/>
    </source>
</evidence>
<evidence type="ECO:0000256" key="2">
    <source>
        <dbReference type="RuleBase" id="RU003616"/>
    </source>
</evidence>
<dbReference type="RefSeq" id="WP_106532097.1">
    <property type="nucleotide sequence ID" value="NZ_PYAT01000002.1"/>
</dbReference>
<evidence type="ECO:0000313" key="5">
    <source>
        <dbReference type="Proteomes" id="UP000242682"/>
    </source>
</evidence>
<dbReference type="InterPro" id="IPR002068">
    <property type="entry name" value="A-crystallin/Hsp20_dom"/>
</dbReference>
<dbReference type="CDD" id="cd06471">
    <property type="entry name" value="ACD_LpsHSP_like"/>
    <property type="match status" value="1"/>
</dbReference>
<evidence type="ECO:0000313" key="4">
    <source>
        <dbReference type="EMBL" id="PSL41400.1"/>
    </source>
</evidence>
<evidence type="ECO:0000259" key="3">
    <source>
        <dbReference type="PROSITE" id="PS01031"/>
    </source>
</evidence>
<comment type="caution">
    <text evidence="4">The sequence shown here is derived from an EMBL/GenBank/DDBJ whole genome shotgun (WGS) entry which is preliminary data.</text>
</comment>
<feature type="domain" description="SHSP" evidence="3">
    <location>
        <begin position="29"/>
        <end position="144"/>
    </location>
</feature>